<dbReference type="RefSeq" id="WP_111994744.1">
    <property type="nucleotide sequence ID" value="NZ_UAWB01000002.1"/>
</dbReference>
<gene>
    <name evidence="1" type="ORF">NCTC13492_00975</name>
</gene>
<reference evidence="1 2" key="1">
    <citation type="submission" date="2018-06" db="EMBL/GenBank/DDBJ databases">
        <authorList>
            <consortium name="Pathogen Informatics"/>
            <person name="Doyle S."/>
        </authorList>
    </citation>
    <scope>NUCLEOTIDE SEQUENCE [LARGE SCALE GENOMIC DNA]</scope>
    <source>
        <strain evidence="1 2">NCTC13492</strain>
    </source>
</reference>
<protein>
    <submittedName>
        <fullName evidence="1">Protein of uncharacterized function (DUF2931)</fullName>
    </submittedName>
</protein>
<proteinExistence type="predicted"/>
<name>A0A2X2V9C0_CHRJE</name>
<evidence type="ECO:0000313" key="2">
    <source>
        <dbReference type="Proteomes" id="UP000251670"/>
    </source>
</evidence>
<evidence type="ECO:0000313" key="1">
    <source>
        <dbReference type="EMBL" id="SQB27392.1"/>
    </source>
</evidence>
<dbReference type="Pfam" id="PF11153">
    <property type="entry name" value="DUF2931"/>
    <property type="match status" value="1"/>
</dbReference>
<organism evidence="1 2">
    <name type="scientific">Chryseobacterium jejuense</name>
    <dbReference type="NCBI Taxonomy" id="445960"/>
    <lineage>
        <taxon>Bacteria</taxon>
        <taxon>Pseudomonadati</taxon>
        <taxon>Bacteroidota</taxon>
        <taxon>Flavobacteriia</taxon>
        <taxon>Flavobacteriales</taxon>
        <taxon>Weeksellaceae</taxon>
        <taxon>Chryseobacterium group</taxon>
        <taxon>Chryseobacterium</taxon>
    </lineage>
</organism>
<accession>A0A2X2V9C0</accession>
<dbReference type="Proteomes" id="UP000251670">
    <property type="component" value="Unassembled WGS sequence"/>
</dbReference>
<dbReference type="EMBL" id="UAWB01000002">
    <property type="protein sequence ID" value="SQB27392.1"/>
    <property type="molecule type" value="Genomic_DNA"/>
</dbReference>
<dbReference type="AlphaFoldDB" id="A0A2X2V9C0"/>
<dbReference type="InterPro" id="IPR021326">
    <property type="entry name" value="DUF2931"/>
</dbReference>
<sequence length="403" mass="46358">MVISIMKEKNGTLRSIVMIKINRIRNILIVLLSLLLVVSCEPKDKFEWNAAWSAPKFYGNGGPFVEFFYRGKSIAGASASIGADPGWGTTSGSYAGGDIFKPVPDSISVKWICAIDGYRYEGGSRLPQDKMLSLFRNGWNSKGEKENYTQIIAGFAPGGNVTVWVSGQGNNKEIINFKAKNKGVWKESEEAEKIEKEILSSEKFINSEVNIYRYLHGIPYSAWEKGDKQYKYDLGFSSEEDYKYSITYYSKDGSVYFLDSTPYFLKWSNRFIDYPKNPNESHQLKLPVQMDLIWHSYDNESRWFEGNVVLPQNLQATFEKGHYDRMIVTIPKDTGGDFVNGVIYFVNKQKQDQVMRFRLGRFNDEQKKLMSPKYTLPKGFVVPKWEGRIPLKKPTDLEYWQEE</sequence>